<dbReference type="InterPro" id="IPR051496">
    <property type="entry name" value="H-rev107_PLA/AT"/>
</dbReference>
<dbReference type="PROSITE" id="PS51934">
    <property type="entry name" value="LRAT"/>
    <property type="match status" value="1"/>
</dbReference>
<feature type="region of interest" description="Disordered" evidence="5">
    <location>
        <begin position="161"/>
        <end position="202"/>
    </location>
</feature>
<dbReference type="GO" id="GO:0004623">
    <property type="term" value="F:phospholipase A2 activity"/>
    <property type="evidence" value="ECO:0007669"/>
    <property type="project" value="TreeGrafter"/>
</dbReference>
<keyword evidence="2" id="KW-0808">Transferase</keyword>
<accession>A0A6P4Y9M5</accession>
<evidence type="ECO:0000259" key="6">
    <source>
        <dbReference type="PROSITE" id="PS51934"/>
    </source>
</evidence>
<comment type="similarity">
    <text evidence="1">Belongs to the H-rev107 family.</text>
</comment>
<dbReference type="KEGG" id="bbel:109467593"/>
<evidence type="ECO:0000313" key="7">
    <source>
        <dbReference type="Proteomes" id="UP000515135"/>
    </source>
</evidence>
<evidence type="ECO:0000313" key="8">
    <source>
        <dbReference type="RefSeq" id="XP_019621168.1"/>
    </source>
</evidence>
<protein>
    <submittedName>
        <fullName evidence="8">Uncharacterized protein LOC109467593</fullName>
    </submittedName>
</protein>
<gene>
    <name evidence="8" type="primary">LOC109467593</name>
</gene>
<evidence type="ECO:0000256" key="2">
    <source>
        <dbReference type="ARBA" id="ARBA00022679"/>
    </source>
</evidence>
<dbReference type="GO" id="GO:0016410">
    <property type="term" value="F:N-acyltransferase activity"/>
    <property type="evidence" value="ECO:0007669"/>
    <property type="project" value="TreeGrafter"/>
</dbReference>
<proteinExistence type="inferred from homology"/>
<dbReference type="InterPro" id="IPR007053">
    <property type="entry name" value="LRAT_dom"/>
</dbReference>
<dbReference type="PANTHER" id="PTHR13943">
    <property type="entry name" value="HRAS-LIKE SUPPRESSOR - RELATED"/>
    <property type="match status" value="1"/>
</dbReference>
<feature type="domain" description="LRAT" evidence="6">
    <location>
        <begin position="24"/>
        <end position="146"/>
    </location>
</feature>
<dbReference type="Gene3D" id="3.90.1720.10">
    <property type="entry name" value="endopeptidase domain like (from Nostoc punctiforme)"/>
    <property type="match status" value="1"/>
</dbReference>
<dbReference type="GO" id="GO:0008970">
    <property type="term" value="F:phospholipase A1 activity"/>
    <property type="evidence" value="ECO:0007669"/>
    <property type="project" value="TreeGrafter"/>
</dbReference>
<evidence type="ECO:0000256" key="5">
    <source>
        <dbReference type="SAM" id="MobiDB-lite"/>
    </source>
</evidence>
<reference evidence="8" key="1">
    <citation type="submission" date="2025-08" db="UniProtKB">
        <authorList>
            <consortium name="RefSeq"/>
        </authorList>
    </citation>
    <scope>IDENTIFICATION</scope>
    <source>
        <tissue evidence="8">Gonad</tissue>
    </source>
</reference>
<evidence type="ECO:0000256" key="4">
    <source>
        <dbReference type="ARBA" id="ARBA00023098"/>
    </source>
</evidence>
<keyword evidence="7" id="KW-1185">Reference proteome</keyword>
<organism evidence="7 8">
    <name type="scientific">Branchiostoma belcheri</name>
    <name type="common">Amphioxus</name>
    <dbReference type="NCBI Taxonomy" id="7741"/>
    <lineage>
        <taxon>Eukaryota</taxon>
        <taxon>Metazoa</taxon>
        <taxon>Chordata</taxon>
        <taxon>Cephalochordata</taxon>
        <taxon>Leptocardii</taxon>
        <taxon>Amphioxiformes</taxon>
        <taxon>Branchiostomatidae</taxon>
        <taxon>Branchiostoma</taxon>
    </lineage>
</organism>
<sequence length="202" mass="23395">MDQEVKFEKFQVKELDDIRKGDHLAVKRHLPYRHHMIVEENPTDLTEVKVIEYGNKLLYALSGTVKSSGSSGVGKAVIRRQTVDLSTDVSENKVRRLDYDPDESYTHDETVIRAQNKLGETRYNWISNNCEHFATWCRTGVYESSQVERFFKVMFPLRKRPKSKQVAPADTPVSARTRSVSQKRKLELDPQISDPQNVKKTR</sequence>
<evidence type="ECO:0000256" key="1">
    <source>
        <dbReference type="ARBA" id="ARBA00007824"/>
    </source>
</evidence>
<dbReference type="RefSeq" id="XP_019621168.1">
    <property type="nucleotide sequence ID" value="XM_019765609.1"/>
</dbReference>
<dbReference type="GO" id="GO:0070292">
    <property type="term" value="P:N-acylphosphatidylethanolamine metabolic process"/>
    <property type="evidence" value="ECO:0007669"/>
    <property type="project" value="TreeGrafter"/>
</dbReference>
<dbReference type="AlphaFoldDB" id="A0A6P4Y9M5"/>
<name>A0A6P4Y9M5_BRABE</name>
<evidence type="ECO:0000256" key="3">
    <source>
        <dbReference type="ARBA" id="ARBA00022801"/>
    </source>
</evidence>
<keyword evidence="4" id="KW-0443">Lipid metabolism</keyword>
<dbReference type="OrthoDB" id="421951at2759"/>
<feature type="compositionally biased region" description="Polar residues" evidence="5">
    <location>
        <begin position="193"/>
        <end position="202"/>
    </location>
</feature>
<dbReference type="PANTHER" id="PTHR13943:SF77">
    <property type="entry name" value="LRAT DOMAIN-CONTAINING PROTEIN"/>
    <property type="match status" value="1"/>
</dbReference>
<keyword evidence="3" id="KW-0378">Hydrolase</keyword>
<dbReference type="Pfam" id="PF04970">
    <property type="entry name" value="LRAT"/>
    <property type="match status" value="1"/>
</dbReference>
<dbReference type="GO" id="GO:0005737">
    <property type="term" value="C:cytoplasm"/>
    <property type="evidence" value="ECO:0007669"/>
    <property type="project" value="TreeGrafter"/>
</dbReference>
<dbReference type="GeneID" id="109467593"/>
<dbReference type="Proteomes" id="UP000515135">
    <property type="component" value="Unplaced"/>
</dbReference>